<dbReference type="NCBIfam" id="TIGR00016">
    <property type="entry name" value="ackA"/>
    <property type="match status" value="1"/>
</dbReference>
<keyword evidence="3 6" id="KW-0547">Nucleotide-binding</keyword>
<dbReference type="PROSITE" id="PS01076">
    <property type="entry name" value="ACETATE_KINASE_2"/>
    <property type="match status" value="1"/>
</dbReference>
<protein>
    <recommendedName>
        <fullName evidence="6">Acetate kinase</fullName>
        <ecNumber evidence="6">2.7.2.1</ecNumber>
    </recommendedName>
    <alternativeName>
        <fullName evidence="6">Acetokinase</fullName>
    </alternativeName>
</protein>
<dbReference type="SUPFAM" id="SSF53067">
    <property type="entry name" value="Actin-like ATPase domain"/>
    <property type="match status" value="2"/>
</dbReference>
<dbReference type="EC" id="2.7.2.1" evidence="6"/>
<dbReference type="EMBL" id="AZCN01000067">
    <property type="protein sequence ID" value="KRK14781.1"/>
    <property type="molecule type" value="Genomic_DNA"/>
</dbReference>
<feature type="site" description="Transition state stabilizer" evidence="6">
    <location>
        <position position="245"/>
    </location>
</feature>
<dbReference type="GO" id="GO:0006083">
    <property type="term" value="P:acetate metabolic process"/>
    <property type="evidence" value="ECO:0007669"/>
    <property type="project" value="TreeGrafter"/>
</dbReference>
<comment type="similarity">
    <text evidence="1 6 7">Belongs to the acetokinase family.</text>
</comment>
<feature type="active site" description="Proton donor/acceptor" evidence="6">
    <location>
        <position position="152"/>
    </location>
</feature>
<keyword evidence="2 6" id="KW-0808">Transferase</keyword>
<proteinExistence type="inferred from homology"/>
<comment type="cofactor">
    <cofactor evidence="6">
        <name>Mg(2+)</name>
        <dbReference type="ChEBI" id="CHEBI:18420"/>
    </cofactor>
    <cofactor evidence="6">
        <name>Mn(2+)</name>
        <dbReference type="ChEBI" id="CHEBI:29035"/>
    </cofactor>
    <text evidence="6">Mg(2+). Can also accept Mn(2+).</text>
</comment>
<keyword evidence="4 6" id="KW-0418">Kinase</keyword>
<comment type="catalytic activity">
    <reaction evidence="6">
        <text>acetate + ATP = acetyl phosphate + ADP</text>
        <dbReference type="Rhea" id="RHEA:11352"/>
        <dbReference type="ChEBI" id="CHEBI:22191"/>
        <dbReference type="ChEBI" id="CHEBI:30089"/>
        <dbReference type="ChEBI" id="CHEBI:30616"/>
        <dbReference type="ChEBI" id="CHEBI:456216"/>
        <dbReference type="EC" id="2.7.2.1"/>
    </reaction>
</comment>
<dbReference type="PROSITE" id="PS01075">
    <property type="entry name" value="ACETATE_KINASE_1"/>
    <property type="match status" value="1"/>
</dbReference>
<dbReference type="InterPro" id="IPR043129">
    <property type="entry name" value="ATPase_NBD"/>
</dbReference>
<comment type="subunit">
    <text evidence="6">Homodimer.</text>
</comment>
<dbReference type="PATRIC" id="fig|913848.6.peg.2169"/>
<dbReference type="HAMAP" id="MF_00020">
    <property type="entry name" value="Acetate_kinase"/>
    <property type="match status" value="1"/>
</dbReference>
<keyword evidence="6" id="KW-0460">Magnesium</keyword>
<evidence type="ECO:0000256" key="3">
    <source>
        <dbReference type="ARBA" id="ARBA00022741"/>
    </source>
</evidence>
<keyword evidence="5 6" id="KW-0067">ATP-binding</keyword>
<feature type="binding site" evidence="6">
    <location>
        <position position="95"/>
    </location>
    <ligand>
        <name>substrate</name>
    </ligand>
</feature>
<evidence type="ECO:0000256" key="6">
    <source>
        <dbReference type="HAMAP-Rule" id="MF_00020"/>
    </source>
</evidence>
<accession>A0A0R1EZ11</accession>
<keyword evidence="6" id="KW-0479">Metal-binding</keyword>
<dbReference type="PIRSF" id="PIRSF000722">
    <property type="entry name" value="Acetate_prop_kin"/>
    <property type="match status" value="1"/>
</dbReference>
<comment type="caution">
    <text evidence="8">The sequence shown here is derived from an EMBL/GenBank/DDBJ whole genome shotgun (WGS) entry which is preliminary data.</text>
</comment>
<dbReference type="PANTHER" id="PTHR21060:SF15">
    <property type="entry name" value="ACETATE KINASE-RELATED"/>
    <property type="match status" value="1"/>
</dbReference>
<keyword evidence="6" id="KW-0963">Cytoplasm</keyword>
<evidence type="ECO:0000256" key="4">
    <source>
        <dbReference type="ARBA" id="ARBA00022777"/>
    </source>
</evidence>
<feature type="binding site" evidence="6">
    <location>
        <position position="13"/>
    </location>
    <ligand>
        <name>Mg(2+)</name>
        <dbReference type="ChEBI" id="CHEBI:18420"/>
    </ligand>
</feature>
<reference evidence="8 9" key="1">
    <citation type="journal article" date="2015" name="Genome Announc.">
        <title>Expanding the biotechnology potential of lactobacilli through comparative genomics of 213 strains and associated genera.</title>
        <authorList>
            <person name="Sun Z."/>
            <person name="Harris H.M."/>
            <person name="McCann A."/>
            <person name="Guo C."/>
            <person name="Argimon S."/>
            <person name="Zhang W."/>
            <person name="Yang X."/>
            <person name="Jeffery I.B."/>
            <person name="Cooney J.C."/>
            <person name="Kagawa T.F."/>
            <person name="Liu W."/>
            <person name="Song Y."/>
            <person name="Salvetti E."/>
            <person name="Wrobel A."/>
            <person name="Rasinkangas P."/>
            <person name="Parkhill J."/>
            <person name="Rea M.C."/>
            <person name="O'Sullivan O."/>
            <person name="Ritari J."/>
            <person name="Douillard F.P."/>
            <person name="Paul Ross R."/>
            <person name="Yang R."/>
            <person name="Briner A.E."/>
            <person name="Felis G.E."/>
            <person name="de Vos W.M."/>
            <person name="Barrangou R."/>
            <person name="Klaenhammer T.R."/>
            <person name="Caufield P.W."/>
            <person name="Cui Y."/>
            <person name="Zhang H."/>
            <person name="O'Toole P.W."/>
        </authorList>
    </citation>
    <scope>NUCLEOTIDE SEQUENCE [LARGE SCALE GENOMIC DNA]</scope>
    <source>
        <strain evidence="8 9">DSM 20001</strain>
    </source>
</reference>
<name>A0A0R1EZ11_9LACO</name>
<dbReference type="GO" id="GO:0000287">
    <property type="term" value="F:magnesium ion binding"/>
    <property type="evidence" value="ECO:0007669"/>
    <property type="project" value="UniProtKB-UniRule"/>
</dbReference>
<sequence>MEEIRMAKVLAINAGSSTLKWKLFEMPAETVVASGMIDRLGLADSVFTAKYGDGQKFKLTRDIKTHDLAATLLLEELKDLGIIDHFEEITGIGHRVVAGGEDFKDSVVITEQTLSRIEALAEYAPLHNPTQAYYIRVFQKLLPRVIQVAVFDTSLFAGMPKENYLYSIPYEYYQKFGARKYGAHGTSHRYVAARAAELLGKPLSELKLITLHLGSGSSITAFNHGQAVDTSMGFTPLAGITMATRSGDIDVSLLPYLMRKLNITDMAEMIDILNHKSGLLGLSQLSPDQRDLEEAAATNKLAQQALAIFINRVVKYVGSYVATMNGLDALVFTAGSGENGIELRENIAAQLHYFGVKLDPEKNHVRGKERDISAADASVTTLLIPTNEELMIARDVMRLGHNDTAL</sequence>
<dbReference type="InterPro" id="IPR000890">
    <property type="entry name" value="Aliphatic_acid_kin_short-chain"/>
</dbReference>
<feature type="binding site" evidence="6">
    <location>
        <begin position="212"/>
        <end position="216"/>
    </location>
    <ligand>
        <name>ATP</name>
        <dbReference type="ChEBI" id="CHEBI:30616"/>
    </ligand>
</feature>
<dbReference type="PRINTS" id="PR00471">
    <property type="entry name" value="ACETATEKNASE"/>
</dbReference>
<comment type="caution">
    <text evidence="6">Lacks conserved residue(s) required for the propagation of feature annotation.</text>
</comment>
<evidence type="ECO:0000256" key="5">
    <source>
        <dbReference type="ARBA" id="ARBA00022840"/>
    </source>
</evidence>
<comment type="pathway">
    <text evidence="6">Metabolic intermediate biosynthesis; acetyl-CoA biosynthesis; acetyl-CoA from acetate: step 1/2.</text>
</comment>
<dbReference type="UniPathway" id="UPA00340">
    <property type="reaction ID" value="UER00458"/>
</dbReference>
<dbReference type="Proteomes" id="UP000051181">
    <property type="component" value="Unassembled WGS sequence"/>
</dbReference>
<dbReference type="Gene3D" id="3.30.420.40">
    <property type="match status" value="2"/>
</dbReference>
<evidence type="ECO:0000256" key="7">
    <source>
        <dbReference type="RuleBase" id="RU003835"/>
    </source>
</evidence>
<feature type="binding site" evidence="6">
    <location>
        <position position="388"/>
    </location>
    <ligand>
        <name>Mg(2+)</name>
        <dbReference type="ChEBI" id="CHEBI:18420"/>
    </ligand>
</feature>
<feature type="binding site" evidence="6">
    <location>
        <position position="20"/>
    </location>
    <ligand>
        <name>ATP</name>
        <dbReference type="ChEBI" id="CHEBI:30616"/>
    </ligand>
</feature>
<comment type="subcellular location">
    <subcellularLocation>
        <location evidence="6">Cytoplasm</location>
    </subcellularLocation>
</comment>
<dbReference type="GO" id="GO:0005524">
    <property type="term" value="F:ATP binding"/>
    <property type="evidence" value="ECO:0007669"/>
    <property type="project" value="UniProtKB-KW"/>
</dbReference>
<feature type="site" description="Transition state stabilizer" evidence="6">
    <location>
        <position position="184"/>
    </location>
</feature>
<dbReference type="GO" id="GO:0005737">
    <property type="term" value="C:cytoplasm"/>
    <property type="evidence" value="ECO:0007669"/>
    <property type="project" value="UniProtKB-SubCell"/>
</dbReference>
<evidence type="ECO:0000313" key="9">
    <source>
        <dbReference type="Proteomes" id="UP000051181"/>
    </source>
</evidence>
<dbReference type="GO" id="GO:0008776">
    <property type="term" value="F:acetate kinase activity"/>
    <property type="evidence" value="ECO:0007669"/>
    <property type="project" value="UniProtKB-UniRule"/>
</dbReference>
<evidence type="ECO:0000256" key="2">
    <source>
        <dbReference type="ARBA" id="ARBA00022679"/>
    </source>
</evidence>
<evidence type="ECO:0000313" key="8">
    <source>
        <dbReference type="EMBL" id="KRK14781.1"/>
    </source>
</evidence>
<gene>
    <name evidence="6" type="primary">ackA</name>
    <name evidence="8" type="ORF">FD22_GL002123</name>
</gene>
<comment type="function">
    <text evidence="6">Catalyzes the formation of acetyl phosphate from acetate and ATP. Can also catalyze the reverse reaction.</text>
</comment>
<dbReference type="InterPro" id="IPR023865">
    <property type="entry name" value="Aliphatic_acid_kinase_CS"/>
</dbReference>
<dbReference type="Pfam" id="PF00871">
    <property type="entry name" value="Acetate_kinase"/>
    <property type="match status" value="1"/>
</dbReference>
<dbReference type="AlphaFoldDB" id="A0A0R1EZ11"/>
<feature type="binding site" evidence="6">
    <location>
        <begin position="288"/>
        <end position="290"/>
    </location>
    <ligand>
        <name>ATP</name>
        <dbReference type="ChEBI" id="CHEBI:30616"/>
    </ligand>
</feature>
<dbReference type="CDD" id="cd24010">
    <property type="entry name" value="ASKHA_NBD_AcK_PK"/>
    <property type="match status" value="1"/>
</dbReference>
<dbReference type="PANTHER" id="PTHR21060">
    <property type="entry name" value="ACETATE KINASE"/>
    <property type="match status" value="1"/>
</dbReference>
<dbReference type="InterPro" id="IPR004372">
    <property type="entry name" value="Ac/propionate_kinase"/>
</dbReference>
<dbReference type="GO" id="GO:0006085">
    <property type="term" value="P:acetyl-CoA biosynthetic process"/>
    <property type="evidence" value="ECO:0007669"/>
    <property type="project" value="UniProtKB-UniRule"/>
</dbReference>
<evidence type="ECO:0000256" key="1">
    <source>
        <dbReference type="ARBA" id="ARBA00008748"/>
    </source>
</evidence>
<organism evidence="8 9">
    <name type="scientific">Loigolactobacillus coryniformis subsp. coryniformis KCTC 3167 = DSM 20001</name>
    <dbReference type="NCBI Taxonomy" id="913848"/>
    <lineage>
        <taxon>Bacteria</taxon>
        <taxon>Bacillati</taxon>
        <taxon>Bacillota</taxon>
        <taxon>Bacilli</taxon>
        <taxon>Lactobacillales</taxon>
        <taxon>Lactobacillaceae</taxon>
        <taxon>Loigolactobacillus</taxon>
    </lineage>
</organism>